<organism evidence="1 2">
    <name type="scientific">Candidatus Portnoybacteria bacterium RIFCSPLOWO2_02_FULL_40_15</name>
    <dbReference type="NCBI Taxonomy" id="1802002"/>
    <lineage>
        <taxon>Bacteria</taxon>
        <taxon>Candidatus Portnoyibacteriota</taxon>
    </lineage>
</organism>
<dbReference type="AlphaFoldDB" id="A0A1G2FPY9"/>
<gene>
    <name evidence="1" type="ORF">A3I20_00030</name>
</gene>
<dbReference type="Proteomes" id="UP000177020">
    <property type="component" value="Unassembled WGS sequence"/>
</dbReference>
<dbReference type="EMBL" id="MHNG01000024">
    <property type="protein sequence ID" value="OGZ40136.1"/>
    <property type="molecule type" value="Genomic_DNA"/>
</dbReference>
<sequence>MLPLFKNIIKVPKSQTVMAKAWKKKVKLIIDLEFLKNTKKPKVKTKIELTKGIIAVVSIILFTLSSYR</sequence>
<reference evidence="1 2" key="1">
    <citation type="journal article" date="2016" name="Nat. Commun.">
        <title>Thousands of microbial genomes shed light on interconnected biogeochemical processes in an aquifer system.</title>
        <authorList>
            <person name="Anantharaman K."/>
            <person name="Brown C.T."/>
            <person name="Hug L.A."/>
            <person name="Sharon I."/>
            <person name="Castelle C.J."/>
            <person name="Probst A.J."/>
            <person name="Thomas B.C."/>
            <person name="Singh A."/>
            <person name="Wilkins M.J."/>
            <person name="Karaoz U."/>
            <person name="Brodie E.L."/>
            <person name="Williams K.H."/>
            <person name="Hubbard S.S."/>
            <person name="Banfield J.F."/>
        </authorList>
    </citation>
    <scope>NUCLEOTIDE SEQUENCE [LARGE SCALE GENOMIC DNA]</scope>
</reference>
<proteinExistence type="predicted"/>
<name>A0A1G2FPY9_9BACT</name>
<accession>A0A1G2FPY9</accession>
<evidence type="ECO:0000313" key="1">
    <source>
        <dbReference type="EMBL" id="OGZ40136.1"/>
    </source>
</evidence>
<comment type="caution">
    <text evidence="1">The sequence shown here is derived from an EMBL/GenBank/DDBJ whole genome shotgun (WGS) entry which is preliminary data.</text>
</comment>
<protein>
    <submittedName>
        <fullName evidence="1">Uncharacterized protein</fullName>
    </submittedName>
</protein>
<evidence type="ECO:0000313" key="2">
    <source>
        <dbReference type="Proteomes" id="UP000177020"/>
    </source>
</evidence>